<dbReference type="InterPro" id="IPR014752">
    <property type="entry name" value="Arrestin-like_C"/>
</dbReference>
<name>A0A0D0CJG8_9AGAR</name>
<evidence type="ECO:0008006" key="3">
    <source>
        <dbReference type="Google" id="ProtNLM"/>
    </source>
</evidence>
<sequence length="432" mass="47328">MSNSPSPAYLLDLDDVDDIDSAGSEPQLPSYTRRPSAGCSTVLVDRRTRNFTYKLAKSLARPGVSLTISGDSRLSKALPSFMEGDKVAGAVRISVNSGEDIRSISVSVKGQVMTGRTSDGVFTFLNLHDTLWTAEIGDLQAHRDPTGEHDYSWPFSLALPREVVIPSTDGLKERAFPLPHTFMESGVPARVYYELEVSVKQSKWKRNRRVSAQIAYFQGSQSSLRARDLEPGSDDVGAVWKKLNPITVTGSVSQFQQRAVELGCTLSLKESSFYTRGSSIPLRLQIRSQDRQALELLSSPDAIVVHLNRRISYKDVQMCGGSSSRWSSVVESVGVATWGIHEEIPSEASSTSEGYSSTLVGKLKLKRGLVPSASIANLSIDYYISLYPFSSPVFQPYDDKSVPLISRNIQINTDLSVHPDDLGSAHNSCESL</sequence>
<dbReference type="Gene3D" id="2.60.40.640">
    <property type="match status" value="1"/>
</dbReference>
<evidence type="ECO:0000313" key="1">
    <source>
        <dbReference type="EMBL" id="KIK55148.1"/>
    </source>
</evidence>
<evidence type="ECO:0000313" key="2">
    <source>
        <dbReference type="Proteomes" id="UP000053593"/>
    </source>
</evidence>
<reference evidence="1 2" key="1">
    <citation type="submission" date="2014-04" db="EMBL/GenBank/DDBJ databases">
        <title>Evolutionary Origins and Diversification of the Mycorrhizal Mutualists.</title>
        <authorList>
            <consortium name="DOE Joint Genome Institute"/>
            <consortium name="Mycorrhizal Genomics Consortium"/>
            <person name="Kohler A."/>
            <person name="Kuo A."/>
            <person name="Nagy L.G."/>
            <person name="Floudas D."/>
            <person name="Copeland A."/>
            <person name="Barry K.W."/>
            <person name="Cichocki N."/>
            <person name="Veneault-Fourrey C."/>
            <person name="LaButti K."/>
            <person name="Lindquist E.A."/>
            <person name="Lipzen A."/>
            <person name="Lundell T."/>
            <person name="Morin E."/>
            <person name="Murat C."/>
            <person name="Riley R."/>
            <person name="Ohm R."/>
            <person name="Sun H."/>
            <person name="Tunlid A."/>
            <person name="Henrissat B."/>
            <person name="Grigoriev I.V."/>
            <person name="Hibbett D.S."/>
            <person name="Martin F."/>
        </authorList>
    </citation>
    <scope>NUCLEOTIDE SEQUENCE [LARGE SCALE GENOMIC DNA]</scope>
    <source>
        <strain evidence="1 2">FD-317 M1</strain>
    </source>
</reference>
<protein>
    <recommendedName>
        <fullName evidence="3">Arrestin-like N-terminal domain-containing protein</fullName>
    </recommendedName>
</protein>
<proteinExistence type="predicted"/>
<dbReference type="SUPFAM" id="SSF81296">
    <property type="entry name" value="E set domains"/>
    <property type="match status" value="1"/>
</dbReference>
<keyword evidence="2" id="KW-1185">Reference proteome</keyword>
<dbReference type="InterPro" id="IPR014756">
    <property type="entry name" value="Ig_E-set"/>
</dbReference>
<gene>
    <name evidence="1" type="ORF">GYMLUDRAFT_248948</name>
</gene>
<dbReference type="OrthoDB" id="3262423at2759"/>
<dbReference type="EMBL" id="KN834809">
    <property type="protein sequence ID" value="KIK55148.1"/>
    <property type="molecule type" value="Genomic_DNA"/>
</dbReference>
<dbReference type="HOGENOM" id="CLU_025691_0_0_1"/>
<dbReference type="AlphaFoldDB" id="A0A0D0CJG8"/>
<organism evidence="1 2">
    <name type="scientific">Collybiopsis luxurians FD-317 M1</name>
    <dbReference type="NCBI Taxonomy" id="944289"/>
    <lineage>
        <taxon>Eukaryota</taxon>
        <taxon>Fungi</taxon>
        <taxon>Dikarya</taxon>
        <taxon>Basidiomycota</taxon>
        <taxon>Agaricomycotina</taxon>
        <taxon>Agaricomycetes</taxon>
        <taxon>Agaricomycetidae</taxon>
        <taxon>Agaricales</taxon>
        <taxon>Marasmiineae</taxon>
        <taxon>Omphalotaceae</taxon>
        <taxon>Collybiopsis</taxon>
        <taxon>Collybiopsis luxurians</taxon>
    </lineage>
</organism>
<accession>A0A0D0CJG8</accession>
<dbReference type="Proteomes" id="UP000053593">
    <property type="component" value="Unassembled WGS sequence"/>
</dbReference>